<keyword evidence="3" id="KW-1185">Reference proteome</keyword>
<feature type="region of interest" description="Disordered" evidence="1">
    <location>
        <begin position="81"/>
        <end position="116"/>
    </location>
</feature>
<feature type="compositionally biased region" description="Low complexity" evidence="1">
    <location>
        <begin position="14"/>
        <end position="29"/>
    </location>
</feature>
<comment type="caution">
    <text evidence="2">The sequence shown here is derived from an EMBL/GenBank/DDBJ whole genome shotgun (WGS) entry which is preliminary data.</text>
</comment>
<accession>A0A540NHY1</accession>
<evidence type="ECO:0000313" key="3">
    <source>
        <dbReference type="Proteomes" id="UP000315295"/>
    </source>
</evidence>
<sequence>MKNQRPVKNPEIESSSSANASDASTSSSSSPPPFGKRSKDPEDEVYLNSSHSHKRYLSEIMASSLSEVYILGQVKGVERGEEIPKTASAQPPQKQNPAHVNETVLQRPPVSAATETKRVPKLFTYTTKQYSSPCRRA</sequence>
<feature type="compositionally biased region" description="Polar residues" evidence="1">
    <location>
        <begin position="87"/>
        <end position="98"/>
    </location>
</feature>
<organism evidence="2 3">
    <name type="scientific">Malus baccata</name>
    <name type="common">Siberian crab apple</name>
    <name type="synonym">Pyrus baccata</name>
    <dbReference type="NCBI Taxonomy" id="106549"/>
    <lineage>
        <taxon>Eukaryota</taxon>
        <taxon>Viridiplantae</taxon>
        <taxon>Streptophyta</taxon>
        <taxon>Embryophyta</taxon>
        <taxon>Tracheophyta</taxon>
        <taxon>Spermatophyta</taxon>
        <taxon>Magnoliopsida</taxon>
        <taxon>eudicotyledons</taxon>
        <taxon>Gunneridae</taxon>
        <taxon>Pentapetalae</taxon>
        <taxon>rosids</taxon>
        <taxon>fabids</taxon>
        <taxon>Rosales</taxon>
        <taxon>Rosaceae</taxon>
        <taxon>Amygdaloideae</taxon>
        <taxon>Maleae</taxon>
        <taxon>Malus</taxon>
    </lineage>
</organism>
<gene>
    <name evidence="2" type="ORF">C1H46_003749</name>
</gene>
<evidence type="ECO:0000256" key="1">
    <source>
        <dbReference type="SAM" id="MobiDB-lite"/>
    </source>
</evidence>
<dbReference type="PANTHER" id="PTHR35717">
    <property type="entry name" value="OS05G0156200 PROTEIN"/>
    <property type="match status" value="1"/>
</dbReference>
<evidence type="ECO:0000313" key="2">
    <source>
        <dbReference type="EMBL" id="TQE10636.1"/>
    </source>
</evidence>
<feature type="region of interest" description="Disordered" evidence="1">
    <location>
        <begin position="1"/>
        <end position="50"/>
    </location>
</feature>
<proteinExistence type="predicted"/>
<dbReference type="Proteomes" id="UP000315295">
    <property type="component" value="Unassembled WGS sequence"/>
</dbReference>
<reference evidence="2 3" key="1">
    <citation type="journal article" date="2019" name="G3 (Bethesda)">
        <title>Sequencing of a Wild Apple (Malus baccata) Genome Unravels the Differences Between Cultivated and Wild Apple Species Regarding Disease Resistance and Cold Tolerance.</title>
        <authorList>
            <person name="Chen X."/>
        </authorList>
    </citation>
    <scope>NUCLEOTIDE SEQUENCE [LARGE SCALE GENOMIC DNA]</scope>
    <source>
        <strain evidence="3">cv. Shandingzi</strain>
        <tissue evidence="2">Leaves</tissue>
    </source>
</reference>
<dbReference type="EMBL" id="VIEB01000038">
    <property type="protein sequence ID" value="TQE10636.1"/>
    <property type="molecule type" value="Genomic_DNA"/>
</dbReference>
<name>A0A540NHY1_MALBA</name>
<dbReference type="PANTHER" id="PTHR35717:SF1">
    <property type="entry name" value="OS05G0156200 PROTEIN"/>
    <property type="match status" value="1"/>
</dbReference>
<protein>
    <submittedName>
        <fullName evidence="2">Uncharacterized protein</fullName>
    </submittedName>
</protein>
<dbReference type="AlphaFoldDB" id="A0A540NHY1"/>
<dbReference type="STRING" id="106549.A0A540NHY1"/>